<organism evidence="3 4">
    <name type="scientific">Metabacillus arenae</name>
    <dbReference type="NCBI Taxonomy" id="2771434"/>
    <lineage>
        <taxon>Bacteria</taxon>
        <taxon>Bacillati</taxon>
        <taxon>Bacillota</taxon>
        <taxon>Bacilli</taxon>
        <taxon>Bacillales</taxon>
        <taxon>Bacillaceae</taxon>
        <taxon>Metabacillus</taxon>
    </lineage>
</organism>
<keyword evidence="2" id="KW-1133">Transmembrane helix</keyword>
<protein>
    <submittedName>
        <fullName evidence="3">Uncharacterized protein</fullName>
    </submittedName>
</protein>
<name>A0A926RYM7_9BACI</name>
<reference evidence="3" key="1">
    <citation type="submission" date="2020-09" db="EMBL/GenBank/DDBJ databases">
        <title>A novel bacterium of genus Bacillus, isolated from South China Sea.</title>
        <authorList>
            <person name="Huang H."/>
            <person name="Mo K."/>
            <person name="Hu Y."/>
        </authorList>
    </citation>
    <scope>NUCLEOTIDE SEQUENCE</scope>
    <source>
        <strain evidence="3">IB182487</strain>
    </source>
</reference>
<dbReference type="RefSeq" id="WP_191161958.1">
    <property type="nucleotide sequence ID" value="NZ_JACXAI010000043.1"/>
</dbReference>
<comment type="caution">
    <text evidence="3">The sequence shown here is derived from an EMBL/GenBank/DDBJ whole genome shotgun (WGS) entry which is preliminary data.</text>
</comment>
<keyword evidence="4" id="KW-1185">Reference proteome</keyword>
<sequence>MIWLYILIPVVIIGGIAVYFEKKSGMATPDESEQAEQLGEVIKQNGMNSNGSGTD</sequence>
<evidence type="ECO:0000256" key="2">
    <source>
        <dbReference type="SAM" id="Phobius"/>
    </source>
</evidence>
<feature type="transmembrane region" description="Helical" evidence="2">
    <location>
        <begin position="6"/>
        <end position="22"/>
    </location>
</feature>
<accession>A0A926RYM7</accession>
<evidence type="ECO:0000313" key="4">
    <source>
        <dbReference type="Proteomes" id="UP000626844"/>
    </source>
</evidence>
<dbReference type="EMBL" id="JACXAI010000043">
    <property type="protein sequence ID" value="MBD1383118.1"/>
    <property type="molecule type" value="Genomic_DNA"/>
</dbReference>
<dbReference type="Proteomes" id="UP000626844">
    <property type="component" value="Unassembled WGS sequence"/>
</dbReference>
<dbReference type="AlphaFoldDB" id="A0A926RYM7"/>
<evidence type="ECO:0000256" key="1">
    <source>
        <dbReference type="SAM" id="MobiDB-lite"/>
    </source>
</evidence>
<evidence type="ECO:0000313" key="3">
    <source>
        <dbReference type="EMBL" id="MBD1383118.1"/>
    </source>
</evidence>
<proteinExistence type="predicted"/>
<feature type="compositionally biased region" description="Polar residues" evidence="1">
    <location>
        <begin position="45"/>
        <end position="55"/>
    </location>
</feature>
<keyword evidence="2" id="KW-0812">Transmembrane</keyword>
<gene>
    <name evidence="3" type="ORF">IC621_23240</name>
</gene>
<feature type="region of interest" description="Disordered" evidence="1">
    <location>
        <begin position="27"/>
        <end position="55"/>
    </location>
</feature>
<keyword evidence="2" id="KW-0472">Membrane</keyword>